<protein>
    <recommendedName>
        <fullName evidence="1">Thiopeptide-type bacteriocin biosynthesis domain-containing protein</fullName>
    </recommendedName>
</protein>
<sequence>MEQASYLLLSATHAMKYPLCFAIYYNRQAWSDLLKNCLAPILQQLKTESGYSGYTLYFCKEQGEHLRLELHLQSMDQQKIQLYQSTIEEFITAHPTQRLDKPLPIHDSFFLDLPNNSVYTNTFKPALPHTAHIAPPEVAFIRKEISALMLEAFAENPVDQDALFNFYLCLQIVALGVFGSPLSTVAEILREDHKKLAARLPKEEVRRLELEADKLIKNNFADLNELLALAEYGHYSADTEWLWAWEQACKQISRTTAPMSLFRDINRSICQHIDLHRGKWSALGLTIIKSLITNQNRLIHYTS</sequence>
<name>A0ABR9T8F0_9SPHI</name>
<dbReference type="EMBL" id="PSKQ01000021">
    <property type="protein sequence ID" value="MBE8721369.1"/>
    <property type="molecule type" value="Genomic_DNA"/>
</dbReference>
<dbReference type="Pfam" id="PF14028">
    <property type="entry name" value="Lant_dehydr_C"/>
    <property type="match status" value="1"/>
</dbReference>
<comment type="caution">
    <text evidence="2">The sequence shown here is derived from an EMBL/GenBank/DDBJ whole genome shotgun (WGS) entry which is preliminary data.</text>
</comment>
<evidence type="ECO:0000313" key="2">
    <source>
        <dbReference type="EMBL" id="MBE8721369.1"/>
    </source>
</evidence>
<evidence type="ECO:0000259" key="1">
    <source>
        <dbReference type="Pfam" id="PF14028"/>
    </source>
</evidence>
<evidence type="ECO:0000313" key="3">
    <source>
        <dbReference type="Proteomes" id="UP000618319"/>
    </source>
</evidence>
<dbReference type="RefSeq" id="WP_196939331.1">
    <property type="nucleotide sequence ID" value="NZ_MU158690.1"/>
</dbReference>
<proteinExistence type="predicted"/>
<reference evidence="2 3" key="1">
    <citation type="submission" date="2018-02" db="EMBL/GenBank/DDBJ databases">
        <title>Sphingobacterium KA21.</title>
        <authorList>
            <person name="Vasarhelyi B.M."/>
            <person name="Deshmukh S."/>
            <person name="Balint B."/>
            <person name="Kukolya J."/>
        </authorList>
    </citation>
    <scope>NUCLEOTIDE SEQUENCE [LARGE SCALE GENOMIC DNA]</scope>
    <source>
        <strain evidence="2 3">Ka21</strain>
    </source>
</reference>
<gene>
    <name evidence="2" type="ORF">C4F40_11605</name>
</gene>
<accession>A0ABR9T8F0</accession>
<dbReference type="InterPro" id="IPR023809">
    <property type="entry name" value="Thiopep_bacteriocin_synth_dom"/>
</dbReference>
<feature type="domain" description="Thiopeptide-type bacteriocin biosynthesis" evidence="1">
    <location>
        <begin position="19"/>
        <end position="257"/>
    </location>
</feature>
<keyword evidence="3" id="KW-1185">Reference proteome</keyword>
<organism evidence="2 3">
    <name type="scientific">Sphingobacterium pedocola</name>
    <dbReference type="NCBI Taxonomy" id="2082722"/>
    <lineage>
        <taxon>Bacteria</taxon>
        <taxon>Pseudomonadati</taxon>
        <taxon>Bacteroidota</taxon>
        <taxon>Sphingobacteriia</taxon>
        <taxon>Sphingobacteriales</taxon>
        <taxon>Sphingobacteriaceae</taxon>
        <taxon>Sphingobacterium</taxon>
    </lineage>
</organism>
<dbReference type="Proteomes" id="UP000618319">
    <property type="component" value="Unassembled WGS sequence"/>
</dbReference>